<protein>
    <recommendedName>
        <fullName evidence="9">BED-type domain-containing protein</fullName>
    </recommendedName>
</protein>
<evidence type="ECO:0000313" key="14">
    <source>
        <dbReference type="Proteomes" id="UP000663829"/>
    </source>
</evidence>
<dbReference type="Proteomes" id="UP000677228">
    <property type="component" value="Unassembled WGS sequence"/>
</dbReference>
<accession>A0A813RTF9</accession>
<dbReference type="PRINTS" id="PR02065">
    <property type="entry name" value="PROTEINDPCD"/>
</dbReference>
<evidence type="ECO:0000256" key="8">
    <source>
        <dbReference type="SAM" id="Phobius"/>
    </source>
</evidence>
<gene>
    <name evidence="11" type="ORF">GPM918_LOCUS2765</name>
    <name evidence="10" type="ORF">OVA965_LOCUS3655</name>
    <name evidence="13" type="ORF">SRO942_LOCUS2765</name>
    <name evidence="12" type="ORF">TMI583_LOCUS3654</name>
</gene>
<dbReference type="Pfam" id="PF14913">
    <property type="entry name" value="DPCD"/>
    <property type="match status" value="1"/>
</dbReference>
<evidence type="ECO:0000259" key="9">
    <source>
        <dbReference type="PROSITE" id="PS50808"/>
    </source>
</evidence>
<dbReference type="Proteomes" id="UP000682733">
    <property type="component" value="Unassembled WGS sequence"/>
</dbReference>
<evidence type="ECO:0000256" key="4">
    <source>
        <dbReference type="ARBA" id="ARBA00022833"/>
    </source>
</evidence>
<dbReference type="PROSITE" id="PS00028">
    <property type="entry name" value="ZINC_FINGER_C2H2_1"/>
    <property type="match status" value="2"/>
</dbReference>
<dbReference type="InterPro" id="IPR006769">
    <property type="entry name" value="MCU_C"/>
</dbReference>
<dbReference type="InterPro" id="IPR003656">
    <property type="entry name" value="Znf_BED"/>
</dbReference>
<dbReference type="PANTHER" id="PTHR23215">
    <property type="entry name" value="ZINC FINGER PROTEIN 207"/>
    <property type="match status" value="1"/>
</dbReference>
<dbReference type="Pfam" id="PF04678">
    <property type="entry name" value="MCU"/>
    <property type="match status" value="1"/>
</dbReference>
<dbReference type="GO" id="GO:0008270">
    <property type="term" value="F:zinc ion binding"/>
    <property type="evidence" value="ECO:0007669"/>
    <property type="project" value="UniProtKB-KW"/>
</dbReference>
<keyword evidence="5" id="KW-0539">Nucleus</keyword>
<dbReference type="GO" id="GO:0003677">
    <property type="term" value="F:DNA binding"/>
    <property type="evidence" value="ECO:0007669"/>
    <property type="project" value="InterPro"/>
</dbReference>
<evidence type="ECO:0000313" key="10">
    <source>
        <dbReference type="EMBL" id="CAF0781865.1"/>
    </source>
</evidence>
<reference evidence="11" key="1">
    <citation type="submission" date="2021-02" db="EMBL/GenBank/DDBJ databases">
        <authorList>
            <person name="Nowell W R."/>
        </authorList>
    </citation>
    <scope>NUCLEOTIDE SEQUENCE</scope>
</reference>
<name>A0A813RTF9_9BILA</name>
<dbReference type="SMART" id="SM00355">
    <property type="entry name" value="ZnF_C2H2"/>
    <property type="match status" value="2"/>
</dbReference>
<dbReference type="Proteomes" id="UP000681722">
    <property type="component" value="Unassembled WGS sequence"/>
</dbReference>
<keyword evidence="2" id="KW-0479">Metal-binding</keyword>
<dbReference type="PANTHER" id="PTHR23215:SF0">
    <property type="entry name" value="BUB3-INTERACTING AND GLEBS MOTIF-CONTAINING PROTEIN ZNF207"/>
    <property type="match status" value="1"/>
</dbReference>
<dbReference type="InterPro" id="IPR026224">
    <property type="entry name" value="DPCD"/>
</dbReference>
<feature type="domain" description="BED-type" evidence="9">
    <location>
        <begin position="344"/>
        <end position="403"/>
    </location>
</feature>
<dbReference type="EMBL" id="CAJOBC010000315">
    <property type="protein sequence ID" value="CAF3570373.1"/>
    <property type="molecule type" value="Genomic_DNA"/>
</dbReference>
<evidence type="ECO:0000256" key="7">
    <source>
        <dbReference type="SAM" id="MobiDB-lite"/>
    </source>
</evidence>
<comment type="subcellular location">
    <subcellularLocation>
        <location evidence="1">Nucleus</location>
    </subcellularLocation>
</comment>
<evidence type="ECO:0000256" key="6">
    <source>
        <dbReference type="PROSITE-ProRule" id="PRU00027"/>
    </source>
</evidence>
<comment type="caution">
    <text evidence="11">The sequence shown here is derived from an EMBL/GenBank/DDBJ whole genome shotgun (WGS) entry which is preliminary data.</text>
</comment>
<evidence type="ECO:0000313" key="11">
    <source>
        <dbReference type="EMBL" id="CAF0786550.1"/>
    </source>
</evidence>
<feature type="compositionally biased region" description="Basic and acidic residues" evidence="7">
    <location>
        <begin position="426"/>
        <end position="443"/>
    </location>
</feature>
<keyword evidence="3 6" id="KW-0863">Zinc-finger</keyword>
<dbReference type="GO" id="GO:0005634">
    <property type="term" value="C:nucleus"/>
    <property type="evidence" value="ECO:0007669"/>
    <property type="project" value="UniProtKB-SubCell"/>
</dbReference>
<proteinExistence type="predicted"/>
<feature type="transmembrane region" description="Helical" evidence="8">
    <location>
        <begin position="308"/>
        <end position="329"/>
    </location>
</feature>
<sequence>MLVRKWRRKSSGIGLKTVENVEDWQFEVGQNLAPKGPLDQSGLIESNAAPTFSRNDKDDKFEFRIRNLPYSLETYQLSVDKDKHEIVLRTTNKKYFKRFSICDLDRCHLPIDESNLSFTHANNTLIINYKKPQEILQLEKQVKDELTKLNMKKEDGIVHIFVPLPSRGETCVFQVKPFHASVGDFLNVLQQEDRGIDRAAIHLSDGSRLSRNTPIEVIFEQEFQLKINETTYDVQPPYLFSVEKPVKTLLSDVSNSITRLYHDLGINHYALRREKELEKQLTFLNDTIQPFQLVHHELAMKAIKQLKWLSWSGLAFLSFQTGILFRLVWIDYSWETNTMGRKKKKQTKPWCWYCNREFDDEKILLQHQKAKHFKCHICHKKLYTGPGLQIHCMQVHKENIDKVPNAIKGRDNIEIEIYGMEGIPEEDIREHDKQRAGKEKDDTNGSNLKMNPASMIPTMNPAQMSMMQAPMMPMFQGMPFGLGPMPPSVMAPMMPVSMMAHIRPPIIPQQQTQQATIVSQVPTPTLTSIVNASPTIMASAKPLFPSGVNVDSSTNEATRSQSPTSSLTSNPQSITSPNTSITSNVSAGFSAYGSSSLPGATMTKTKIDSAGGNTKIIHPDEDISLEEYRASLPKYKPMLFPTLQMQTMAMRAPQMLNFTRPSMSGLSFLATNPPMTFQSGPQQIAMTINPNGPF</sequence>
<organism evidence="11 14">
    <name type="scientific">Didymodactylos carnosus</name>
    <dbReference type="NCBI Taxonomy" id="1234261"/>
    <lineage>
        <taxon>Eukaryota</taxon>
        <taxon>Metazoa</taxon>
        <taxon>Spiralia</taxon>
        <taxon>Gnathifera</taxon>
        <taxon>Rotifera</taxon>
        <taxon>Eurotatoria</taxon>
        <taxon>Bdelloidea</taxon>
        <taxon>Philodinida</taxon>
        <taxon>Philodinidae</taxon>
        <taxon>Didymodactylos</taxon>
    </lineage>
</organism>
<dbReference type="EMBL" id="CAJNOK010000895">
    <property type="protein sequence ID" value="CAF0781865.1"/>
    <property type="molecule type" value="Genomic_DNA"/>
</dbReference>
<feature type="region of interest" description="Disordered" evidence="7">
    <location>
        <begin position="426"/>
        <end position="454"/>
    </location>
</feature>
<keyword evidence="8" id="KW-0472">Membrane</keyword>
<keyword evidence="8" id="KW-1133">Transmembrane helix</keyword>
<dbReference type="PROSITE" id="PS50808">
    <property type="entry name" value="ZF_BED"/>
    <property type="match status" value="1"/>
</dbReference>
<dbReference type="CDD" id="cd20908">
    <property type="entry name" value="SUF4-like"/>
    <property type="match status" value="1"/>
</dbReference>
<dbReference type="EMBL" id="CAJNOQ010000315">
    <property type="protein sequence ID" value="CAF0786550.1"/>
    <property type="molecule type" value="Genomic_DNA"/>
</dbReference>
<feature type="compositionally biased region" description="Polar residues" evidence="7">
    <location>
        <begin position="549"/>
        <end position="572"/>
    </location>
</feature>
<keyword evidence="14" id="KW-1185">Reference proteome</keyword>
<feature type="region of interest" description="Disordered" evidence="7">
    <location>
        <begin position="549"/>
        <end position="580"/>
    </location>
</feature>
<keyword evidence="4" id="KW-0862">Zinc</keyword>
<evidence type="ECO:0000256" key="1">
    <source>
        <dbReference type="ARBA" id="ARBA00004123"/>
    </source>
</evidence>
<evidence type="ECO:0000256" key="2">
    <source>
        <dbReference type="ARBA" id="ARBA00022723"/>
    </source>
</evidence>
<dbReference type="Proteomes" id="UP000663829">
    <property type="component" value="Unassembled WGS sequence"/>
</dbReference>
<evidence type="ECO:0000313" key="13">
    <source>
        <dbReference type="EMBL" id="CAF3570373.1"/>
    </source>
</evidence>
<evidence type="ECO:0000256" key="5">
    <source>
        <dbReference type="ARBA" id="ARBA00023242"/>
    </source>
</evidence>
<dbReference type="EMBL" id="CAJOBA010000895">
    <property type="protein sequence ID" value="CAF3563645.1"/>
    <property type="molecule type" value="Genomic_DNA"/>
</dbReference>
<dbReference type="InterPro" id="IPR013087">
    <property type="entry name" value="Znf_C2H2_type"/>
</dbReference>
<evidence type="ECO:0000256" key="3">
    <source>
        <dbReference type="ARBA" id="ARBA00022771"/>
    </source>
</evidence>
<keyword evidence="8" id="KW-0812">Transmembrane</keyword>
<dbReference type="OrthoDB" id="10256139at2759"/>
<dbReference type="AlphaFoldDB" id="A0A813RTF9"/>
<evidence type="ECO:0000313" key="12">
    <source>
        <dbReference type="EMBL" id="CAF3563645.1"/>
    </source>
</evidence>